<dbReference type="SUPFAM" id="SSF56601">
    <property type="entry name" value="beta-lactamase/transpeptidase-like"/>
    <property type="match status" value="1"/>
</dbReference>
<reference evidence="8 9" key="1">
    <citation type="submission" date="2021-01" db="EMBL/GenBank/DDBJ databases">
        <title>Whole genome shotgun sequence of Actinoplanes deccanensis NBRC 13994.</title>
        <authorList>
            <person name="Komaki H."/>
            <person name="Tamura T."/>
        </authorList>
    </citation>
    <scope>NUCLEOTIDE SEQUENCE [LARGE SCALE GENOMIC DNA]</scope>
    <source>
        <strain evidence="8 9">NBRC 13994</strain>
    </source>
</reference>
<evidence type="ECO:0000313" key="9">
    <source>
        <dbReference type="Proteomes" id="UP000609879"/>
    </source>
</evidence>
<dbReference type="PROSITE" id="PS51257">
    <property type="entry name" value="PROKAR_LIPOPROTEIN"/>
    <property type="match status" value="1"/>
</dbReference>
<feature type="domain" description="Penicillin-binding protein dimerisation" evidence="6">
    <location>
        <begin position="147"/>
        <end position="306"/>
    </location>
</feature>
<protein>
    <submittedName>
        <fullName evidence="8">Cell division protein FtsI</fullName>
    </submittedName>
</protein>
<evidence type="ECO:0000256" key="2">
    <source>
        <dbReference type="ARBA" id="ARBA00007171"/>
    </source>
</evidence>
<keyword evidence="8" id="KW-0131">Cell cycle</keyword>
<dbReference type="PANTHER" id="PTHR30627:SF24">
    <property type="entry name" value="PENICILLIN-BINDING PROTEIN 4B"/>
    <property type="match status" value="1"/>
</dbReference>
<dbReference type="SUPFAM" id="SSF56519">
    <property type="entry name" value="Penicillin binding protein dimerisation domain"/>
    <property type="match status" value="1"/>
</dbReference>
<dbReference type="RefSeq" id="WP_203771760.1">
    <property type="nucleotide sequence ID" value="NZ_BAAABO010000043.1"/>
</dbReference>
<feature type="signal peptide" evidence="4">
    <location>
        <begin position="1"/>
        <end position="24"/>
    </location>
</feature>
<feature type="domain" description="NTF2-like N-terminal transpeptidase" evidence="7">
    <location>
        <begin position="26"/>
        <end position="139"/>
    </location>
</feature>
<evidence type="ECO:0000313" key="8">
    <source>
        <dbReference type="EMBL" id="GID77613.1"/>
    </source>
</evidence>
<dbReference type="Pfam" id="PF03717">
    <property type="entry name" value="PBP_dimer"/>
    <property type="match status" value="1"/>
</dbReference>
<dbReference type="InterPro" id="IPR036138">
    <property type="entry name" value="PBP_dimer_sf"/>
</dbReference>
<dbReference type="Pfam" id="PF00905">
    <property type="entry name" value="Transpeptidase"/>
    <property type="match status" value="1"/>
</dbReference>
<dbReference type="InterPro" id="IPR050515">
    <property type="entry name" value="Beta-lactam/transpept"/>
</dbReference>
<dbReference type="Gene3D" id="3.40.710.10">
    <property type="entry name" value="DD-peptidase/beta-lactamase superfamily"/>
    <property type="match status" value="1"/>
</dbReference>
<dbReference type="Gene3D" id="3.90.1310.10">
    <property type="entry name" value="Penicillin-binding protein 2a (Domain 2)"/>
    <property type="match status" value="1"/>
</dbReference>
<evidence type="ECO:0000259" key="6">
    <source>
        <dbReference type="Pfam" id="PF03717"/>
    </source>
</evidence>
<organism evidence="8 9">
    <name type="scientific">Paractinoplanes deccanensis</name>
    <dbReference type="NCBI Taxonomy" id="113561"/>
    <lineage>
        <taxon>Bacteria</taxon>
        <taxon>Bacillati</taxon>
        <taxon>Actinomycetota</taxon>
        <taxon>Actinomycetes</taxon>
        <taxon>Micromonosporales</taxon>
        <taxon>Micromonosporaceae</taxon>
        <taxon>Paractinoplanes</taxon>
    </lineage>
</organism>
<evidence type="ECO:0000256" key="4">
    <source>
        <dbReference type="SAM" id="SignalP"/>
    </source>
</evidence>
<gene>
    <name evidence="8" type="ORF">Ade02nite_62540</name>
</gene>
<keyword evidence="8" id="KW-0132">Cell division</keyword>
<comment type="subcellular location">
    <subcellularLocation>
        <location evidence="1">Membrane</location>
    </subcellularLocation>
</comment>
<keyword evidence="3" id="KW-0472">Membrane</keyword>
<evidence type="ECO:0000256" key="1">
    <source>
        <dbReference type="ARBA" id="ARBA00004370"/>
    </source>
</evidence>
<dbReference type="GO" id="GO:0051301">
    <property type="term" value="P:cell division"/>
    <property type="evidence" value="ECO:0007669"/>
    <property type="project" value="UniProtKB-KW"/>
</dbReference>
<dbReference type="InterPro" id="IPR001460">
    <property type="entry name" value="PCN-bd_Tpept"/>
</dbReference>
<proteinExistence type="inferred from homology"/>
<dbReference type="EMBL" id="BOMI01000124">
    <property type="protein sequence ID" value="GID77613.1"/>
    <property type="molecule type" value="Genomic_DNA"/>
</dbReference>
<comment type="similarity">
    <text evidence="2">Belongs to the transpeptidase family.</text>
</comment>
<feature type="domain" description="Penicillin-binding protein transpeptidase" evidence="5">
    <location>
        <begin position="359"/>
        <end position="630"/>
    </location>
</feature>
<evidence type="ECO:0000259" key="5">
    <source>
        <dbReference type="Pfam" id="PF00905"/>
    </source>
</evidence>
<dbReference type="Gene3D" id="3.30.1390.30">
    <property type="entry name" value="Penicillin-binding protein 2a, domain 3"/>
    <property type="match status" value="1"/>
</dbReference>
<evidence type="ECO:0000259" key="7">
    <source>
        <dbReference type="Pfam" id="PF05223"/>
    </source>
</evidence>
<evidence type="ECO:0000256" key="3">
    <source>
        <dbReference type="ARBA" id="ARBA00023136"/>
    </source>
</evidence>
<dbReference type="Proteomes" id="UP000609879">
    <property type="component" value="Unassembled WGS sequence"/>
</dbReference>
<dbReference type="InterPro" id="IPR012338">
    <property type="entry name" value="Beta-lactam/transpept-like"/>
</dbReference>
<dbReference type="PANTHER" id="PTHR30627">
    <property type="entry name" value="PEPTIDOGLYCAN D,D-TRANSPEPTIDASE"/>
    <property type="match status" value="1"/>
</dbReference>
<accession>A0ABQ3YCB7</accession>
<keyword evidence="9" id="KW-1185">Reference proteome</keyword>
<feature type="chain" id="PRO_5045480882" evidence="4">
    <location>
        <begin position="25"/>
        <end position="636"/>
    </location>
</feature>
<dbReference type="Pfam" id="PF05223">
    <property type="entry name" value="MecA_N"/>
    <property type="match status" value="1"/>
</dbReference>
<name>A0ABQ3YCB7_9ACTN</name>
<sequence length="636" mass="65955">MRRFVATAATVALAAALLTGCSSDGPGGTVDDFLNGWRGGDLSKVGFVSAAGGKLASADVQAQLKELTGDLAKQQLTVTKSGDAKTTGDDATNTIKVEWKLPGDVTWSYDSTVRLTKKNSDGWSVIWEPALVQGDLVAGDKLQLRRIPSTRASVLDAAGKPIVSPREVVTIGVVPQNITDLAKLQKDLTTAFTKIGVSVDMNDLATRVKSADPGAFVDVITLRRPDYLKIRNDVRPLKGTQFQEATRDLAPTRAFARALLGTADEATRDDIDKNPQTIARGDIVGHGGLQEKYDATLRGTAGLSVVVSRPTSEADDTPKDTEIFTAKPVAGKPIKTTIDVNTQLAADQALAPIKQPSSLVAIKISDGSVLAVANGPDGGTVDTALTGQVPPGSTFKAVSAYGLLQRKAVTANTTVPCPAKATVSGREFKNAHDEVLGNVPFHVDFAKSCNTAFVGLAPKLTAGGFQKAGTDLGLGTKWDLGIDAFSGKLSPADTPTELAAAAFGQGKTAVSPIAMAGATAAIARGQFKQPKLVLDPAPAAPAADGPKLDAAAIDPLKQMMREVVTAGTGTALKDVPGGAVYGKTGTAEFDESTEDTHSWFIGYQGDVAFAVMVQKGGAGSEAAVPAVERFLRALAK</sequence>
<keyword evidence="4" id="KW-0732">Signal</keyword>
<dbReference type="InterPro" id="IPR007887">
    <property type="entry name" value="MecA_N"/>
</dbReference>
<dbReference type="InterPro" id="IPR005311">
    <property type="entry name" value="PBP_dimer"/>
</dbReference>
<comment type="caution">
    <text evidence="8">The sequence shown here is derived from an EMBL/GenBank/DDBJ whole genome shotgun (WGS) entry which is preliminary data.</text>
</comment>